<dbReference type="SUPFAM" id="SSF52777">
    <property type="entry name" value="CoA-dependent acyltransferases"/>
    <property type="match status" value="2"/>
</dbReference>
<dbReference type="Proteomes" id="UP000501346">
    <property type="component" value="Chromosome ScVII"/>
</dbReference>
<reference evidence="1 2" key="1">
    <citation type="journal article" date="2019" name="BMC Genomics">
        <title>Chromosome level assembly and comparative genome analysis confirm lager-brewing yeasts originated from a single hybridization.</title>
        <authorList>
            <person name="Salazar A.N."/>
            <person name="Gorter de Vries A.R."/>
            <person name="van den Broek M."/>
            <person name="Brouwers N."/>
            <person name="de la Torre Cortes P."/>
            <person name="Kuijpers N.G.A."/>
            <person name="Daran J.G."/>
            <person name="Abeel T."/>
        </authorList>
    </citation>
    <scope>NUCLEOTIDE SEQUENCE [LARGE SCALE GENOMIC DNA]</scope>
    <source>
        <strain evidence="1 2">CBS 1483</strain>
    </source>
</reference>
<proteinExistence type="predicted"/>
<gene>
    <name evidence="1" type="primary">SLI1_1</name>
    <name evidence="1" type="ORF">GRS66_002027</name>
</gene>
<sequence>MNLKLSAIESYFFHRSRLNLHSCFYVGIKLNELPKKSQLIAALKYTVIQHERLTCNVFYDELKKENFLQNILEPLKFCDLIEYHHDWDQLGETEINHIFQRYNFSYNENKSLWKILILPNQNQMLLLTDHVLMDGMSAVHVWETFMEGLQMQQPVEIDETIYSPSLNSSIEKIMSAPLYGDWPIPWNWHIVRQLVSRLHYWFPQTVVKNNRNLIQFANYSFPKDLLDDKPSDGTQKYKVKNTNHQWEFQLSPTHLNDILQECKANNTSLTSLLGALVCTSFEKIAAHEYTGSFLKIELPMNIRKPFERVLKLPSDDKLAVGNFIAVIEFNHKLHQNRGIWDIASQIQRAIRSSSEDKIIDKVNEVKLLEVISSQQYIEDKISLNNGPSSTFEVTNLGFQTFKDACNTSLPFYIVDATFNEPQGISSIFSLSVISTPGNGLHCCISYPNTLTKVLEPHWQYMKDYLNLY</sequence>
<dbReference type="OrthoDB" id="2150604at2759"/>
<dbReference type="PANTHER" id="PTHR28037:SF1">
    <property type="entry name" value="ALCOHOL O-ACETYLTRANSFERASE 1-RELATED"/>
    <property type="match status" value="1"/>
</dbReference>
<dbReference type="InterPro" id="IPR052058">
    <property type="entry name" value="Alcohol_O-acetyltransferase"/>
</dbReference>
<evidence type="ECO:0000313" key="1">
    <source>
        <dbReference type="EMBL" id="QID79735.1"/>
    </source>
</evidence>
<dbReference type="GO" id="GO:0008080">
    <property type="term" value="F:N-acetyltransferase activity"/>
    <property type="evidence" value="ECO:0007669"/>
    <property type="project" value="TreeGrafter"/>
</dbReference>
<keyword evidence="1" id="KW-0808">Transferase</keyword>
<organism evidence="1 2">
    <name type="scientific">Saccharomyces pastorianus</name>
    <name type="common">Lager yeast</name>
    <name type="synonym">Saccharomyces cerevisiae x Saccharomyces eubayanus</name>
    <dbReference type="NCBI Taxonomy" id="27292"/>
    <lineage>
        <taxon>Eukaryota</taxon>
        <taxon>Fungi</taxon>
        <taxon>Dikarya</taxon>
        <taxon>Ascomycota</taxon>
        <taxon>Saccharomycotina</taxon>
        <taxon>Saccharomycetes</taxon>
        <taxon>Saccharomycetales</taxon>
        <taxon>Saccharomycetaceae</taxon>
        <taxon>Saccharomyces</taxon>
    </lineage>
</organism>
<dbReference type="PANTHER" id="PTHR28037">
    <property type="entry name" value="ALCOHOL O-ACETYLTRANSFERASE 1-RELATED"/>
    <property type="match status" value="1"/>
</dbReference>
<dbReference type="InterPro" id="IPR010828">
    <property type="entry name" value="Atf2/Sli1-like"/>
</dbReference>
<accession>A0A6C1DS84</accession>
<evidence type="ECO:0000313" key="2">
    <source>
        <dbReference type="Proteomes" id="UP000501346"/>
    </source>
</evidence>
<protein>
    <submittedName>
        <fullName evidence="1">N-acetyltransferase sli1</fullName>
    </submittedName>
</protein>
<dbReference type="Pfam" id="PF07247">
    <property type="entry name" value="AATase"/>
    <property type="match status" value="1"/>
</dbReference>
<name>A0A6C1DS84_SACPS</name>
<dbReference type="AlphaFoldDB" id="A0A6C1DS84"/>
<keyword evidence="2" id="KW-1185">Reference proteome</keyword>
<dbReference type="EMBL" id="CP048988">
    <property type="protein sequence ID" value="QID79735.1"/>
    <property type="molecule type" value="Genomic_DNA"/>
</dbReference>